<reference evidence="2" key="1">
    <citation type="submission" date="2013-09" db="EMBL/GenBank/DDBJ databases">
        <title>Complete nucleotide sequence of Streptomyces linear plasmid pFRL6.</title>
        <authorList>
            <person name="Chen Z."/>
            <person name="Fang P."/>
            <person name="Qin Z."/>
        </authorList>
    </citation>
    <scope>NUCLEOTIDE SEQUENCE</scope>
    <source>
        <plasmid evidence="2">pFRL6</plasmid>
    </source>
</reference>
<evidence type="ECO:0000313" key="2">
    <source>
        <dbReference type="EMBL" id="AHE40096.1"/>
    </source>
</evidence>
<evidence type="ECO:0000256" key="1">
    <source>
        <dbReference type="SAM" id="MobiDB-lite"/>
    </source>
</evidence>
<keyword evidence="2" id="KW-0614">Plasmid</keyword>
<dbReference type="AlphaFoldDB" id="V9Z9J4"/>
<feature type="region of interest" description="Disordered" evidence="1">
    <location>
        <begin position="102"/>
        <end position="129"/>
    </location>
</feature>
<name>V9Z9J4_9ACTN</name>
<protein>
    <submittedName>
        <fullName evidence="2">Uncharacterized protein</fullName>
    </submittedName>
</protein>
<feature type="region of interest" description="Disordered" evidence="1">
    <location>
        <begin position="863"/>
        <end position="886"/>
    </location>
</feature>
<dbReference type="EMBL" id="KF602051">
    <property type="protein sequence ID" value="AHE40096.1"/>
    <property type="molecule type" value="Genomic_DNA"/>
</dbReference>
<feature type="compositionally biased region" description="Low complexity" evidence="1">
    <location>
        <begin position="106"/>
        <end position="125"/>
    </location>
</feature>
<organism evidence="2">
    <name type="scientific">Streptomyces sp. F12</name>
    <dbReference type="NCBI Taxonomy" id="1436084"/>
    <lineage>
        <taxon>Bacteria</taxon>
        <taxon>Bacillati</taxon>
        <taxon>Actinomycetota</taxon>
        <taxon>Actinomycetes</taxon>
        <taxon>Kitasatosporales</taxon>
        <taxon>Streptomycetaceae</taxon>
        <taxon>Streptomyces</taxon>
    </lineage>
</organism>
<sequence>MSTMMPPAGGELPSVQLPVVDEVLAAALTAQGAGGVRALGLLRDARRVLAGTYLERPAEVAESCLRGAADALLSLPGAPDAVGLKSAAKDLLAAVDTLPDPPAAAVPPAGEPAAGGPPEGSPAAERAADTSAGLGRLRGAAEVLRGQLTRPGGFHRARAAGIAERLMGVALGSYHEQALAGWGEVYARTSGTLHGGEADLAGAAGVYREVLLLARELLVPLPGRAARVLELAALKEPGQAQARELAGWADPRATTFFFGSAPAAAWLAALEEHAPHLLLADETTGVWPAAPFLEHLAAAAPEAAGAWLAGHAAALAPAGAHVLGALLRLAEAGALPPAGVRRLLPHVLSPARAGEPAEHADVPRRLVAAWAGTLPLPLRDGDWVLVAEELLKDAVDLGHAGYRAYQDECRRAHAEQRPLPELTEVLQREWAPRLPAHDITGLLRELVVTVHADAGGESFRWARAVRGALAGLLRHDIETSDGRPWPSFVDLDEVRVLNETLFLGPVLVMGPLLARAVLDLAAADAAAGLPLAERLRAWPRIAAADAGVHDRLLAAHLAAHPPSAGAGAGDEGAGEWWDLAVGATVRLLAGRPVPEGARLAAWVLEACPPDRAAGLHQRVRVALGQAPSAAAVDRLLPAVPAQAEKAGRADGAVEPLASWLRVWAWSPVLPAPLLAGFGPLLAALCRARPDGPPDPRSAARPRSRHHTAIALEDLRERAAAAGPLAAATALAGAPDAAAAGYATVLQRLVGTDPGAWTADVPGVLDALVLPELGAFCLAAAAAAARRPEAFPAGPAQAVLAALALSRTLPAPADPHIPDAGEYAGRAWSGLLTYVGRTGGDLGGHLPTVLDRLHTLAEPLTRPAAPVVAGDPETPADRPAGRAAGEKQELPAGLLESHPAVRALDCLLNYAASRDVQMPGDVLDLAAAVLAARGGDEAVATVFGAHLPVLHRRASDFTAAHHSALHAHAPGRLSPAAAWLHDRRGPGLDPLLLAALGRRQLLAALRTEPAGAVAFRVVHALLTGHDGLLGDPVAAWRELAAGPGGTEAASAFLGYLALVTSMRPADRTAVDTEQVWWTAALDAGLPPGALAGAGRFAAALPDQVWLPLARRSAAHTPAQEDAGRVAARAAAHPREADALLLAAHLLTRPGPDGAYDDDVRRHARALLRAAEAPPAPDRPAETAQLRRALVEAGEVDLAHAPATTD</sequence>
<proteinExistence type="predicted"/>
<feature type="compositionally biased region" description="Basic and acidic residues" evidence="1">
    <location>
        <begin position="874"/>
        <end position="886"/>
    </location>
</feature>
<geneLocation type="plasmid" evidence="2">
    <name>pFRL6</name>
</geneLocation>
<gene>
    <name evidence="2" type="ORF">pFRL6_9c</name>
</gene>
<accession>V9Z9J4</accession>